<dbReference type="Proteomes" id="UP001374535">
    <property type="component" value="Chromosome 4"/>
</dbReference>
<feature type="domain" description="Disease resistance R13L4/SHOC-2-like LRR" evidence="4">
    <location>
        <begin position="85"/>
        <end position="212"/>
    </location>
</feature>
<evidence type="ECO:0000256" key="1">
    <source>
        <dbReference type="ARBA" id="ARBA00004196"/>
    </source>
</evidence>
<evidence type="ECO:0000256" key="2">
    <source>
        <dbReference type="ARBA" id="ARBA00022614"/>
    </source>
</evidence>
<keyword evidence="6" id="KW-1185">Reference proteome</keyword>
<evidence type="ECO:0000313" key="6">
    <source>
        <dbReference type="Proteomes" id="UP001374535"/>
    </source>
</evidence>
<keyword evidence="3" id="KW-0677">Repeat</keyword>
<dbReference type="InterPro" id="IPR051848">
    <property type="entry name" value="PGIP"/>
</dbReference>
<name>A0AAQ3S302_VIGMU</name>
<dbReference type="PANTHER" id="PTHR48059">
    <property type="entry name" value="POLYGALACTURONASE INHIBITOR 1"/>
    <property type="match status" value="1"/>
</dbReference>
<dbReference type="InterPro" id="IPR055414">
    <property type="entry name" value="LRR_R13L4/SHOC2-like"/>
</dbReference>
<dbReference type="SUPFAM" id="SSF52047">
    <property type="entry name" value="RNI-like"/>
    <property type="match status" value="1"/>
</dbReference>
<sequence>MSERFISGEIHKSLMELRQLQYLNLSSNSFPDSNIPEFLSSLSNLRYLDLSSCGFDGKIPTQFGSLFHLKYLNLAGNFLEGQIPRQLGNLCQLQHLDLSYNTFEGNIPIQLGNLSQLQYLDLRGNDLEGNIPSQLGNLSNLHELYIGDVKIGDGGQWLSNLISLTHLYMTSISNLYHSPQIIGKLPELRELSLLNCSLTDIFFLSLRPSIFNFSTSLTVLDLSQNTLKSTVIFQWVANFT</sequence>
<dbReference type="FunFam" id="3.80.10.10:FF:000383">
    <property type="entry name" value="Leucine-rich repeat receptor protein kinase EMS1"/>
    <property type="match status" value="1"/>
</dbReference>
<dbReference type="AlphaFoldDB" id="A0AAQ3S302"/>
<evidence type="ECO:0000256" key="3">
    <source>
        <dbReference type="ARBA" id="ARBA00022737"/>
    </source>
</evidence>
<dbReference type="EMBL" id="CP144697">
    <property type="protein sequence ID" value="WVZ15587.1"/>
    <property type="molecule type" value="Genomic_DNA"/>
</dbReference>
<evidence type="ECO:0000313" key="5">
    <source>
        <dbReference type="EMBL" id="WVZ15587.1"/>
    </source>
</evidence>
<proteinExistence type="predicted"/>
<dbReference type="InterPro" id="IPR001611">
    <property type="entry name" value="Leu-rich_rpt"/>
</dbReference>
<comment type="subcellular location">
    <subcellularLocation>
        <location evidence="1">Cell envelope</location>
    </subcellularLocation>
</comment>
<dbReference type="Pfam" id="PF23598">
    <property type="entry name" value="LRR_14"/>
    <property type="match status" value="1"/>
</dbReference>
<dbReference type="Pfam" id="PF13516">
    <property type="entry name" value="LRR_6"/>
    <property type="match status" value="1"/>
</dbReference>
<dbReference type="InterPro" id="IPR032675">
    <property type="entry name" value="LRR_dom_sf"/>
</dbReference>
<evidence type="ECO:0000259" key="4">
    <source>
        <dbReference type="Pfam" id="PF23598"/>
    </source>
</evidence>
<gene>
    <name evidence="5" type="ORF">V8G54_013153</name>
</gene>
<dbReference type="Gene3D" id="3.80.10.10">
    <property type="entry name" value="Ribonuclease Inhibitor"/>
    <property type="match status" value="3"/>
</dbReference>
<keyword evidence="2" id="KW-0433">Leucine-rich repeat</keyword>
<reference evidence="5 6" key="1">
    <citation type="journal article" date="2023" name="Life. Sci Alliance">
        <title>Evolutionary insights into 3D genome organization and epigenetic landscape of Vigna mungo.</title>
        <authorList>
            <person name="Junaid A."/>
            <person name="Singh B."/>
            <person name="Bhatia S."/>
        </authorList>
    </citation>
    <scope>NUCLEOTIDE SEQUENCE [LARGE SCALE GENOMIC DNA]</scope>
    <source>
        <strain evidence="5">Urdbean</strain>
    </source>
</reference>
<protein>
    <recommendedName>
        <fullName evidence="4">Disease resistance R13L4/SHOC-2-like LRR domain-containing protein</fullName>
    </recommendedName>
</protein>
<dbReference type="Pfam" id="PF00560">
    <property type="entry name" value="LRR_1"/>
    <property type="match status" value="2"/>
</dbReference>
<accession>A0AAQ3S302</accession>
<organism evidence="5 6">
    <name type="scientific">Vigna mungo</name>
    <name type="common">Black gram</name>
    <name type="synonym">Phaseolus mungo</name>
    <dbReference type="NCBI Taxonomy" id="3915"/>
    <lineage>
        <taxon>Eukaryota</taxon>
        <taxon>Viridiplantae</taxon>
        <taxon>Streptophyta</taxon>
        <taxon>Embryophyta</taxon>
        <taxon>Tracheophyta</taxon>
        <taxon>Spermatophyta</taxon>
        <taxon>Magnoliopsida</taxon>
        <taxon>eudicotyledons</taxon>
        <taxon>Gunneridae</taxon>
        <taxon>Pentapetalae</taxon>
        <taxon>rosids</taxon>
        <taxon>fabids</taxon>
        <taxon>Fabales</taxon>
        <taxon>Fabaceae</taxon>
        <taxon>Papilionoideae</taxon>
        <taxon>50 kb inversion clade</taxon>
        <taxon>NPAAA clade</taxon>
        <taxon>indigoferoid/millettioid clade</taxon>
        <taxon>Phaseoleae</taxon>
        <taxon>Vigna</taxon>
    </lineage>
</organism>
<dbReference type="PANTHER" id="PTHR48059:SF30">
    <property type="entry name" value="OS06G0587000 PROTEIN"/>
    <property type="match status" value="1"/>
</dbReference>
<feature type="non-terminal residue" evidence="5">
    <location>
        <position position="240"/>
    </location>
</feature>